<dbReference type="AlphaFoldDB" id="A0A1N7ILC6"/>
<name>A0A1N7ILC6_9FLAO</name>
<dbReference type="Proteomes" id="UP000186106">
    <property type="component" value="Unassembled WGS sequence"/>
</dbReference>
<evidence type="ECO:0000313" key="1">
    <source>
        <dbReference type="EMBL" id="SIS37903.1"/>
    </source>
</evidence>
<evidence type="ECO:0000313" key="2">
    <source>
        <dbReference type="Proteomes" id="UP000186106"/>
    </source>
</evidence>
<gene>
    <name evidence="1" type="ORF">SAMN05421768_10627</name>
</gene>
<proteinExistence type="predicted"/>
<reference evidence="1 2" key="1">
    <citation type="submission" date="2017-01" db="EMBL/GenBank/DDBJ databases">
        <authorList>
            <person name="Mah S.A."/>
            <person name="Swanson W.J."/>
            <person name="Moy G.W."/>
            <person name="Vacquier V.D."/>
        </authorList>
    </citation>
    <scope>NUCLEOTIDE SEQUENCE [LARGE SCALE GENOMIC DNA]</scope>
    <source>
        <strain evidence="1 2">DSM 16927</strain>
    </source>
</reference>
<evidence type="ECO:0008006" key="3">
    <source>
        <dbReference type="Google" id="ProtNLM"/>
    </source>
</evidence>
<protein>
    <recommendedName>
        <fullName evidence="3">HTH cro/C1-type domain-containing protein</fullName>
    </recommendedName>
</protein>
<dbReference type="EMBL" id="FTNZ01000006">
    <property type="protein sequence ID" value="SIS37903.1"/>
    <property type="molecule type" value="Genomic_DNA"/>
</dbReference>
<organism evidence="1 2">
    <name type="scientific">Chryseobacterium joostei</name>
    <dbReference type="NCBI Taxonomy" id="112234"/>
    <lineage>
        <taxon>Bacteria</taxon>
        <taxon>Pseudomonadati</taxon>
        <taxon>Bacteroidota</taxon>
        <taxon>Flavobacteriia</taxon>
        <taxon>Flavobacteriales</taxon>
        <taxon>Weeksellaceae</taxon>
        <taxon>Chryseobacterium group</taxon>
        <taxon>Chryseobacterium</taxon>
    </lineage>
</organism>
<sequence>MNFKNICIGKMIENGVAENGIEISRICNFLKCSKDDIKQMYCSNLWIQRFYYDEASF</sequence>
<accession>A0A1N7ILC6</accession>
<dbReference type="STRING" id="112234.SAMN05421768_10627"/>